<dbReference type="EMBL" id="JMGO02000013">
    <property type="protein sequence ID" value="KXU78977.1"/>
    <property type="molecule type" value="Genomic_DNA"/>
</dbReference>
<dbReference type="GeneID" id="92810648"/>
<evidence type="ECO:0000313" key="1">
    <source>
        <dbReference type="EMBL" id="KXU78977.1"/>
    </source>
</evidence>
<protein>
    <submittedName>
        <fullName evidence="1">Uncharacterized protein</fullName>
    </submittedName>
</protein>
<accession>A0A175VER4</accession>
<proteinExistence type="predicted"/>
<dbReference type="RefSeq" id="WP_026456921.1">
    <property type="nucleotide sequence ID" value="NZ_CDDE01000002.1"/>
</dbReference>
<reference evidence="1 2" key="1">
    <citation type="submission" date="2016-02" db="EMBL/GenBank/DDBJ databases">
        <title>Draft genome sequence of Aeromonas trota strain 1999lcr isolated from cerebrospinal fluid (CSF).</title>
        <authorList>
            <person name="Dallagassa C.B."/>
            <person name="Prediger K.C."/>
            <person name="Weiss V.A."/>
            <person name="Assis F.E."/>
            <person name="Baura V."/>
            <person name="Cruz L.M."/>
            <person name="Souza E.M."/>
            <person name="Pedrosa F.O."/>
            <person name="Fadel-Picheth C.M."/>
        </authorList>
    </citation>
    <scope>NUCLEOTIDE SEQUENCE [LARGE SCALE GENOMIC DNA]</scope>
    <source>
        <strain evidence="1 2">1999lcr</strain>
    </source>
</reference>
<dbReference type="Proteomes" id="UP000078435">
    <property type="component" value="Unassembled WGS sequence"/>
</dbReference>
<dbReference type="OrthoDB" id="5588886at2"/>
<sequence length="70" mass="8041">MSIELVLLRSVESLVQKRIAHVERRLTQVNLSPALLKDIGLEGYEGQVSHVTHVREREYQTGFRLGNRIT</sequence>
<organism evidence="1 2">
    <name type="scientific">Aeromonas enteropelogenes</name>
    <name type="common">Aeromonas trota</name>
    <dbReference type="NCBI Taxonomy" id="29489"/>
    <lineage>
        <taxon>Bacteria</taxon>
        <taxon>Pseudomonadati</taxon>
        <taxon>Pseudomonadota</taxon>
        <taxon>Gammaproteobacteria</taxon>
        <taxon>Aeromonadales</taxon>
        <taxon>Aeromonadaceae</taxon>
        <taxon>Aeromonas</taxon>
    </lineage>
</organism>
<name>A0A175VER4_AEREN</name>
<gene>
    <name evidence="1" type="ORF">LCR_01460</name>
</gene>
<dbReference type="AlphaFoldDB" id="A0A175VER4"/>
<evidence type="ECO:0000313" key="2">
    <source>
        <dbReference type="Proteomes" id="UP000078435"/>
    </source>
</evidence>
<comment type="caution">
    <text evidence="1">The sequence shown here is derived from an EMBL/GenBank/DDBJ whole genome shotgun (WGS) entry which is preliminary data.</text>
</comment>